<evidence type="ECO:0008006" key="4">
    <source>
        <dbReference type="Google" id="ProtNLM"/>
    </source>
</evidence>
<evidence type="ECO:0000313" key="2">
    <source>
        <dbReference type="EMBL" id="KAJ8457671.1"/>
    </source>
</evidence>
<dbReference type="Pfam" id="PF02992">
    <property type="entry name" value="Transposase_21"/>
    <property type="match status" value="1"/>
</dbReference>
<dbReference type="Proteomes" id="UP001215151">
    <property type="component" value="Unassembled WGS sequence"/>
</dbReference>
<dbReference type="EMBL" id="JAPEVG010000536">
    <property type="protein sequence ID" value="KAJ8457671.1"/>
    <property type="molecule type" value="Genomic_DNA"/>
</dbReference>
<proteinExistence type="predicted"/>
<evidence type="ECO:0000256" key="1">
    <source>
        <dbReference type="SAM" id="MobiDB-lite"/>
    </source>
</evidence>
<sequence>MESARSLDEVGPPPGICVCSLCSRRTYRDAYGVEKPGYPQNSKTIKRHVLNDKLQQRKKEIQATVLENTVLMATLGYDLSPSNDVTPDADQVSRKEDVDTVPLGGQDGVEPVSDSEAAPGVSPMKARQNILSALQSGLDHWLRLISHNTRLNFVTQPTNLSDPPASVEPSTHASKDFVECYEWLVSTRQYLATLEDVGDHNVDTCLAALLCAVDGHMERLNQLKAQQWEVEKIDAGLYGLNSQKDQGPVVYDPGSLYKSRADLEPFILAALIMTTILHTVHAVTRADSNYLLATIRAVLFGVFMFCNKGRRSSLSSAQEAILQSVPKDVRTALKRLNIDPEIVRHACCPRCFKSYPPDSSRPHDPYPHHCDFSETDKQVCGRRLVVRNELAPERKSEPPRVVYRPIKTYPYRTLASWLAALFSRPDLEEVLADSWTRPSSSKRGWTDIFHAPLIRQFLGPTGKLFSLQPPGAIHLVFSLSIDWFNPFGNKQAGKSHSIGAIYLVCLNLPPHLRYRPENVYLVAVIPGPKEPSLHQLNHLLRPLVDELEKYWIDGLYLKRTALRFVGIFLRIAVVPLVCDLPALRKTAGFAGHSSNHVCSFCRLRKQQLSNISRPWPTRTAEEHRRIAQDWLHAPTEAARRAIFEKHGVRWSELLRLPYWDPIRFPVVDAMHCLFLGNLRHHCRDVWGLDVKDEGSSSNKVTPHSPEEQRLWLDRVVAALKKKSRSALKDIRKGYLAAVAQVNNIVPESRLTKKDYIFTLLNWAESHDVDTLQLPPVLAEDTTDFHVADGPYDILKFRIITQDVIDVIRADIQNTILPSWMERPPKNFGSASHGKLKADQWRTVCTVSLTITLVRLWGVVGASQRERLLLDNFIHLVTAVDLATRRSMTQERAAAFDHHMLLYLQGLRDIFSHELVPNHHLSLHLVSCLLLFGPVHGWWAYPFERYNGLLGSLNINNLPDDIPLTFMRGFYSGVELRWLMDSTIWPEFAAYKDMLSAYGAAFRDATRGTRVSDVLSTDPNQASDANRMAYDVSKQVVLERAHYDAILRYMPPSFASAYAEVADDRPRIAPYAQPIATAVKAGLTFSTRSHGPKNSYVFVSVPGDPHPCAGQITQIFLHARVQDGKQVLAVFLVVELFTELVGLDVAHDPFRAYPELETHLCYH</sequence>
<feature type="region of interest" description="Disordered" evidence="1">
    <location>
        <begin position="81"/>
        <end position="121"/>
    </location>
</feature>
<protein>
    <recommendedName>
        <fullName evidence="4">DUF4218 domain-containing protein</fullName>
    </recommendedName>
</protein>
<dbReference type="AlphaFoldDB" id="A0AAD7X5H2"/>
<dbReference type="InterPro" id="IPR004242">
    <property type="entry name" value="Transposase_21"/>
</dbReference>
<name>A0AAD7X5H2_9APHY</name>
<comment type="caution">
    <text evidence="2">The sequence shown here is derived from an EMBL/GenBank/DDBJ whole genome shotgun (WGS) entry which is preliminary data.</text>
</comment>
<accession>A0AAD7X5H2</accession>
<gene>
    <name evidence="2" type="ORF">ONZ51_g11385</name>
</gene>
<dbReference type="PANTHER" id="PTHR46579">
    <property type="entry name" value="F5/8 TYPE C DOMAIN-CONTAINING PROTEIN-RELATED"/>
    <property type="match status" value="1"/>
</dbReference>
<evidence type="ECO:0000313" key="3">
    <source>
        <dbReference type="Proteomes" id="UP001215151"/>
    </source>
</evidence>
<organism evidence="2 3">
    <name type="scientific">Trametes cubensis</name>
    <dbReference type="NCBI Taxonomy" id="1111947"/>
    <lineage>
        <taxon>Eukaryota</taxon>
        <taxon>Fungi</taxon>
        <taxon>Dikarya</taxon>
        <taxon>Basidiomycota</taxon>
        <taxon>Agaricomycotina</taxon>
        <taxon>Agaricomycetes</taxon>
        <taxon>Polyporales</taxon>
        <taxon>Polyporaceae</taxon>
        <taxon>Trametes</taxon>
    </lineage>
</organism>
<keyword evidence="3" id="KW-1185">Reference proteome</keyword>
<reference evidence="2" key="1">
    <citation type="submission" date="2022-11" db="EMBL/GenBank/DDBJ databases">
        <title>Genome Sequence of Cubamyces cubensis.</title>
        <authorList>
            <person name="Buettner E."/>
        </authorList>
    </citation>
    <scope>NUCLEOTIDE SEQUENCE</scope>
    <source>
        <strain evidence="2">MPL-01</strain>
    </source>
</reference>
<dbReference type="PANTHER" id="PTHR46579:SF2">
    <property type="entry name" value="C2H2-TYPE DOMAIN-CONTAINING PROTEIN"/>
    <property type="match status" value="1"/>
</dbReference>